<evidence type="ECO:0000256" key="1">
    <source>
        <dbReference type="SAM" id="Phobius"/>
    </source>
</evidence>
<keyword evidence="1" id="KW-1133">Transmembrane helix</keyword>
<dbReference type="GeneID" id="93158686"/>
<organism evidence="2 3">
    <name type="scientific">Holdemanella porci</name>
    <dbReference type="NCBI Taxonomy" id="2652276"/>
    <lineage>
        <taxon>Bacteria</taxon>
        <taxon>Bacillati</taxon>
        <taxon>Bacillota</taxon>
        <taxon>Erysipelotrichia</taxon>
        <taxon>Erysipelotrichales</taxon>
        <taxon>Erysipelotrichaceae</taxon>
        <taxon>Holdemanella</taxon>
    </lineage>
</organism>
<feature type="transmembrane region" description="Helical" evidence="1">
    <location>
        <begin position="34"/>
        <end position="54"/>
    </location>
</feature>
<dbReference type="AlphaFoldDB" id="A0A6N7V1M6"/>
<name>A0A6N7V1M6_9FIRM</name>
<dbReference type="Proteomes" id="UP000434241">
    <property type="component" value="Unassembled WGS sequence"/>
</dbReference>
<keyword evidence="3" id="KW-1185">Reference proteome</keyword>
<accession>A0A6N7V1M6</accession>
<protein>
    <submittedName>
        <fullName evidence="2">AzlD domain-containing protein</fullName>
    </submittedName>
</protein>
<feature type="transmembrane region" description="Helical" evidence="1">
    <location>
        <begin position="82"/>
        <end position="100"/>
    </location>
</feature>
<dbReference type="EMBL" id="VUMR01000021">
    <property type="protein sequence ID" value="MSS56305.1"/>
    <property type="molecule type" value="Genomic_DNA"/>
</dbReference>
<dbReference type="RefSeq" id="WP_154555945.1">
    <property type="nucleotide sequence ID" value="NZ_JAQCYS010000023.1"/>
</dbReference>
<dbReference type="Pfam" id="PF05437">
    <property type="entry name" value="AzlD"/>
    <property type="match status" value="1"/>
</dbReference>
<reference evidence="2 3" key="1">
    <citation type="submission" date="2019-08" db="EMBL/GenBank/DDBJ databases">
        <title>In-depth cultivation of the pig gut microbiome towards novel bacterial diversity and tailored functional studies.</title>
        <authorList>
            <person name="Wylensek D."/>
            <person name="Hitch T.C.A."/>
            <person name="Clavel T."/>
        </authorList>
    </citation>
    <scope>NUCLEOTIDE SEQUENCE [LARGE SCALE GENOMIC DNA]</scope>
    <source>
        <strain evidence="2 3">LKV-472-APC-3</strain>
    </source>
</reference>
<evidence type="ECO:0000313" key="3">
    <source>
        <dbReference type="Proteomes" id="UP000434241"/>
    </source>
</evidence>
<keyword evidence="1" id="KW-0472">Membrane</keyword>
<sequence length="101" mass="11260">MKFAILILFLCLSTYIPRMLPALFMDRVKVSGKFAIFLQLIPYTVMASLIFPTILYIDKNIWIGILASVVAVIAALKNLPVIGVVLSSVISCVIFYMFILS</sequence>
<comment type="caution">
    <text evidence="2">The sequence shown here is derived from an EMBL/GenBank/DDBJ whole genome shotgun (WGS) entry which is preliminary data.</text>
</comment>
<proteinExistence type="predicted"/>
<gene>
    <name evidence="2" type="ORF">FYJ55_05205</name>
</gene>
<keyword evidence="1" id="KW-0812">Transmembrane</keyword>
<dbReference type="InterPro" id="IPR008407">
    <property type="entry name" value="Brnchd-chn_aa_trnsp_AzlD"/>
</dbReference>
<evidence type="ECO:0000313" key="2">
    <source>
        <dbReference type="EMBL" id="MSS56305.1"/>
    </source>
</evidence>